<dbReference type="PANTHER" id="PTHR43343:SF3">
    <property type="entry name" value="PROTEASE DO-LIKE 8, CHLOROPLASTIC"/>
    <property type="match status" value="1"/>
</dbReference>
<evidence type="ECO:0000256" key="8">
    <source>
        <dbReference type="PIRSR" id="PIRSR611782-2"/>
    </source>
</evidence>
<dbReference type="Gene3D" id="2.40.10.120">
    <property type="match status" value="1"/>
</dbReference>
<feature type="domain" description="PDZ" evidence="10">
    <location>
        <begin position="361"/>
        <end position="436"/>
    </location>
</feature>
<dbReference type="Gene3D" id="2.30.42.10">
    <property type="match status" value="1"/>
</dbReference>
<feature type="domain" description="PDZ" evidence="10">
    <location>
        <begin position="266"/>
        <end position="355"/>
    </location>
</feature>
<feature type="active site" description="Charge relay system" evidence="7">
    <location>
        <position position="222"/>
    </location>
</feature>
<feature type="binding site" evidence="8">
    <location>
        <begin position="220"/>
        <end position="222"/>
    </location>
    <ligand>
        <name>substrate</name>
    </ligand>
</feature>
<evidence type="ECO:0000259" key="10">
    <source>
        <dbReference type="PROSITE" id="PS50106"/>
    </source>
</evidence>
<dbReference type="Pfam" id="PF13365">
    <property type="entry name" value="Trypsin_2"/>
    <property type="match status" value="1"/>
</dbReference>
<organism evidence="11">
    <name type="scientific">uncultured Sulfurovum sp</name>
    <dbReference type="NCBI Taxonomy" id="269237"/>
    <lineage>
        <taxon>Bacteria</taxon>
        <taxon>Pseudomonadati</taxon>
        <taxon>Campylobacterota</taxon>
        <taxon>Epsilonproteobacteria</taxon>
        <taxon>Campylobacterales</taxon>
        <taxon>Sulfurovaceae</taxon>
        <taxon>Sulfurovum</taxon>
        <taxon>environmental samples</taxon>
    </lineage>
</organism>
<sequence>MHKSIILSTLLSASLVAGTINFDNAPSKPEHRLPNGKNEILSFHKILKDSMNAVVNISTKTVVQSNQAHNRLFNDPFFQEFFGQRGQPRQQAPSHKDNALGSGVIVSSDGYIVTNNHVIAEADEIMVMVNGSNKEYKAKVIGKDKDSDLAVIKIEAKNLEAIKLSSIEEVKLGDVVFAIGNPFGVGQTVTQGIVSALNKSHVGINKYENFIQTDASINPGNSGGALIDSRGALIGINAAILSQTGGNHGIGFTIPIDMVRNVVTKLIKDGKVSRGFMGVNISDLTPNLEKLYTHQEGAIVTDIQVNSPAAKASLKRGDLIYLVNGKKIKSSSDLQRIITSFSPDESIKLSIERDKKTFVQELTLSSANAASNVLGSLTEIEGLRLAELSNHVKKTYQIDQNVVGALIEGVLEGSQADMSGFMAGDIIIQIENRSIETVKDAKQAFNAFKGHIKRVYVNREGFIVLLVTK</sequence>
<feature type="signal peptide" evidence="9">
    <location>
        <begin position="1"/>
        <end position="19"/>
    </location>
</feature>
<evidence type="ECO:0000256" key="4">
    <source>
        <dbReference type="ARBA" id="ARBA00022737"/>
    </source>
</evidence>
<evidence type="ECO:0000256" key="5">
    <source>
        <dbReference type="ARBA" id="ARBA00022801"/>
    </source>
</evidence>
<evidence type="ECO:0000256" key="1">
    <source>
        <dbReference type="ARBA" id="ARBA00010541"/>
    </source>
</evidence>
<dbReference type="AlphaFoldDB" id="A0A6S6S8V1"/>
<name>A0A6S6S8V1_9BACT</name>
<dbReference type="InterPro" id="IPR036034">
    <property type="entry name" value="PDZ_sf"/>
</dbReference>
<dbReference type="PRINTS" id="PR00834">
    <property type="entry name" value="PROTEASES2C"/>
</dbReference>
<evidence type="ECO:0000256" key="9">
    <source>
        <dbReference type="SAM" id="SignalP"/>
    </source>
</evidence>
<dbReference type="PROSITE" id="PS50106">
    <property type="entry name" value="PDZ"/>
    <property type="match status" value="2"/>
</dbReference>
<keyword evidence="3 9" id="KW-0732">Signal</keyword>
<gene>
    <name evidence="11" type="ORF">HELGO_WM10196</name>
</gene>
<dbReference type="SUPFAM" id="SSF50156">
    <property type="entry name" value="PDZ domain-like"/>
    <property type="match status" value="2"/>
</dbReference>
<dbReference type="InterPro" id="IPR051201">
    <property type="entry name" value="Chloro_Bact_Ser_Proteases"/>
</dbReference>
<feature type="active site" description="Charge relay system" evidence="7">
    <location>
        <position position="148"/>
    </location>
</feature>
<dbReference type="Gene3D" id="2.30.42.60">
    <property type="match status" value="1"/>
</dbReference>
<dbReference type="SMART" id="SM00228">
    <property type="entry name" value="PDZ"/>
    <property type="match status" value="2"/>
</dbReference>
<evidence type="ECO:0000256" key="2">
    <source>
        <dbReference type="ARBA" id="ARBA00022670"/>
    </source>
</evidence>
<dbReference type="InterPro" id="IPR009003">
    <property type="entry name" value="Peptidase_S1_PA"/>
</dbReference>
<accession>A0A6S6S8V1</accession>
<evidence type="ECO:0000256" key="7">
    <source>
        <dbReference type="PIRSR" id="PIRSR611782-1"/>
    </source>
</evidence>
<dbReference type="GO" id="GO:0004252">
    <property type="term" value="F:serine-type endopeptidase activity"/>
    <property type="evidence" value="ECO:0007669"/>
    <property type="project" value="InterPro"/>
</dbReference>
<keyword evidence="4" id="KW-0677">Repeat</keyword>
<keyword evidence="6" id="KW-0720">Serine protease</keyword>
<dbReference type="InterPro" id="IPR001478">
    <property type="entry name" value="PDZ"/>
</dbReference>
<feature type="binding site" evidence="8">
    <location>
        <position position="148"/>
    </location>
    <ligand>
        <name>substrate</name>
    </ligand>
</feature>
<dbReference type="NCBIfam" id="TIGR02037">
    <property type="entry name" value="degP_htrA_DO"/>
    <property type="match status" value="1"/>
</dbReference>
<feature type="active site" description="Charge relay system" evidence="7">
    <location>
        <position position="117"/>
    </location>
</feature>
<evidence type="ECO:0000256" key="6">
    <source>
        <dbReference type="ARBA" id="ARBA00022825"/>
    </source>
</evidence>
<dbReference type="InterPro" id="IPR001940">
    <property type="entry name" value="Peptidase_S1C"/>
</dbReference>
<dbReference type="SUPFAM" id="SSF50494">
    <property type="entry name" value="Trypsin-like serine proteases"/>
    <property type="match status" value="1"/>
</dbReference>
<feature type="binding site" evidence="8">
    <location>
        <position position="117"/>
    </location>
    <ligand>
        <name>substrate</name>
    </ligand>
</feature>
<dbReference type="PANTHER" id="PTHR43343">
    <property type="entry name" value="PEPTIDASE S12"/>
    <property type="match status" value="1"/>
</dbReference>
<keyword evidence="5 11" id="KW-0378">Hydrolase</keyword>
<dbReference type="EC" id="3.4.21.-" evidence="11"/>
<dbReference type="FunFam" id="2.40.10.10:FF:000001">
    <property type="entry name" value="Periplasmic serine protease DegS"/>
    <property type="match status" value="1"/>
</dbReference>
<feature type="chain" id="PRO_5039367582" evidence="9">
    <location>
        <begin position="20"/>
        <end position="469"/>
    </location>
</feature>
<dbReference type="InterPro" id="IPR011782">
    <property type="entry name" value="Pept_S1C_Do"/>
</dbReference>
<evidence type="ECO:0000313" key="11">
    <source>
        <dbReference type="EMBL" id="CAA6801484.1"/>
    </source>
</evidence>
<comment type="similarity">
    <text evidence="1">Belongs to the peptidase S1C family.</text>
</comment>
<evidence type="ECO:0000256" key="3">
    <source>
        <dbReference type="ARBA" id="ARBA00022729"/>
    </source>
</evidence>
<keyword evidence="2 11" id="KW-0645">Protease</keyword>
<dbReference type="EMBL" id="CACVAX010000005">
    <property type="protein sequence ID" value="CAA6801484.1"/>
    <property type="molecule type" value="Genomic_DNA"/>
</dbReference>
<reference evidence="11" key="1">
    <citation type="submission" date="2020-01" db="EMBL/GenBank/DDBJ databases">
        <authorList>
            <person name="Meier V. D."/>
            <person name="Meier V D."/>
        </authorList>
    </citation>
    <scope>NUCLEOTIDE SEQUENCE</scope>
    <source>
        <strain evidence="11">HLG_WM_MAG_04</strain>
    </source>
</reference>
<proteinExistence type="inferred from homology"/>
<dbReference type="Pfam" id="PF13180">
    <property type="entry name" value="PDZ_2"/>
    <property type="match status" value="1"/>
</dbReference>
<protein>
    <submittedName>
        <fullName evidence="11">HtrA protease/chaperone protein / Serine protease (Protease DO) (EC)</fullName>
        <ecNumber evidence="11">3.4.21.-</ecNumber>
    </submittedName>
</protein>
<dbReference type="GO" id="GO:0006508">
    <property type="term" value="P:proteolysis"/>
    <property type="evidence" value="ECO:0007669"/>
    <property type="project" value="UniProtKB-KW"/>
</dbReference>